<sequence length="66" mass="7220">MKNNSKSRDKILNGITSGWVLVTKDNKRVLAHAKTLKQLIKNIELKGNPEGSISIVPPANFSSYVG</sequence>
<reference evidence="1 2" key="1">
    <citation type="journal article" date="2016" name="Nat. Commun.">
        <title>Thousands of microbial genomes shed light on interconnected biogeochemical processes in an aquifer system.</title>
        <authorList>
            <person name="Anantharaman K."/>
            <person name="Brown C.T."/>
            <person name="Hug L.A."/>
            <person name="Sharon I."/>
            <person name="Castelle C.J."/>
            <person name="Probst A.J."/>
            <person name="Thomas B.C."/>
            <person name="Singh A."/>
            <person name="Wilkins M.J."/>
            <person name="Karaoz U."/>
            <person name="Brodie E.L."/>
            <person name="Williams K.H."/>
            <person name="Hubbard S.S."/>
            <person name="Banfield J.F."/>
        </authorList>
    </citation>
    <scope>NUCLEOTIDE SEQUENCE [LARGE SCALE GENOMIC DNA]</scope>
</reference>
<gene>
    <name evidence="1" type="ORF">A3A48_04385</name>
</gene>
<name>A0A1F5GPW8_9BACT</name>
<evidence type="ECO:0000313" key="2">
    <source>
        <dbReference type="Proteomes" id="UP000178336"/>
    </source>
</evidence>
<dbReference type="EMBL" id="MFBN01000056">
    <property type="protein sequence ID" value="OGD93936.1"/>
    <property type="molecule type" value="Genomic_DNA"/>
</dbReference>
<dbReference type="Proteomes" id="UP000178336">
    <property type="component" value="Unassembled WGS sequence"/>
</dbReference>
<accession>A0A1F5GPW8</accession>
<proteinExistence type="predicted"/>
<protein>
    <recommendedName>
        <fullName evidence="3">DUF5678 domain-containing protein</fullName>
    </recommendedName>
</protein>
<organism evidence="1 2">
    <name type="scientific">Candidatus Curtissbacteria bacterium RIFCSPLOWO2_01_FULL_37_9</name>
    <dbReference type="NCBI Taxonomy" id="1797724"/>
    <lineage>
        <taxon>Bacteria</taxon>
        <taxon>Candidatus Curtissiibacteriota</taxon>
    </lineage>
</organism>
<evidence type="ECO:0000313" key="1">
    <source>
        <dbReference type="EMBL" id="OGD93936.1"/>
    </source>
</evidence>
<comment type="caution">
    <text evidence="1">The sequence shown here is derived from an EMBL/GenBank/DDBJ whole genome shotgun (WGS) entry which is preliminary data.</text>
</comment>
<evidence type="ECO:0008006" key="3">
    <source>
        <dbReference type="Google" id="ProtNLM"/>
    </source>
</evidence>
<dbReference type="AlphaFoldDB" id="A0A1F5GPW8"/>